<evidence type="ECO:0000313" key="2">
    <source>
        <dbReference type="EMBL" id="TDQ60913.1"/>
    </source>
</evidence>
<dbReference type="AlphaFoldDB" id="A0A4R6VDN6"/>
<dbReference type="Proteomes" id="UP000295705">
    <property type="component" value="Unassembled WGS sequence"/>
</dbReference>
<dbReference type="RefSeq" id="WP_133826730.1">
    <property type="nucleotide sequence ID" value="NZ_BAABHR010000011.1"/>
</dbReference>
<protein>
    <submittedName>
        <fullName evidence="2">Uncharacterized protein</fullName>
    </submittedName>
</protein>
<feature type="compositionally biased region" description="Basic and acidic residues" evidence="1">
    <location>
        <begin position="33"/>
        <end position="44"/>
    </location>
</feature>
<proteinExistence type="predicted"/>
<evidence type="ECO:0000313" key="3">
    <source>
        <dbReference type="Proteomes" id="UP000295705"/>
    </source>
</evidence>
<feature type="compositionally biased region" description="Basic residues" evidence="1">
    <location>
        <begin position="54"/>
        <end position="63"/>
    </location>
</feature>
<name>A0A4R6VDN6_9PSEU</name>
<comment type="caution">
    <text evidence="2">The sequence shown here is derived from an EMBL/GenBank/DDBJ whole genome shotgun (WGS) entry which is preliminary data.</text>
</comment>
<keyword evidence="3" id="KW-1185">Reference proteome</keyword>
<sequence>MGTLILVLLGILLVLAILSAALTVVERRRRRAGHDPRLRADRDLPPSPSDRPARSRRPWRIGS</sequence>
<feature type="region of interest" description="Disordered" evidence="1">
    <location>
        <begin position="28"/>
        <end position="63"/>
    </location>
</feature>
<dbReference type="EMBL" id="SNYO01000003">
    <property type="protein sequence ID" value="TDQ60913.1"/>
    <property type="molecule type" value="Genomic_DNA"/>
</dbReference>
<accession>A0A4R6VDN6</accession>
<evidence type="ECO:0000256" key="1">
    <source>
        <dbReference type="SAM" id="MobiDB-lite"/>
    </source>
</evidence>
<gene>
    <name evidence="2" type="ORF">EV188_103417</name>
</gene>
<reference evidence="2 3" key="1">
    <citation type="submission" date="2019-03" db="EMBL/GenBank/DDBJ databases">
        <title>Genomic Encyclopedia of Type Strains, Phase IV (KMG-IV): sequencing the most valuable type-strain genomes for metagenomic binning, comparative biology and taxonomic classification.</title>
        <authorList>
            <person name="Goeker M."/>
        </authorList>
    </citation>
    <scope>NUCLEOTIDE SEQUENCE [LARGE SCALE GENOMIC DNA]</scope>
    <source>
        <strain evidence="2 3">DSM 45775</strain>
    </source>
</reference>
<organism evidence="2 3">
    <name type="scientific">Actinomycetospora succinea</name>
    <dbReference type="NCBI Taxonomy" id="663603"/>
    <lineage>
        <taxon>Bacteria</taxon>
        <taxon>Bacillati</taxon>
        <taxon>Actinomycetota</taxon>
        <taxon>Actinomycetes</taxon>
        <taxon>Pseudonocardiales</taxon>
        <taxon>Pseudonocardiaceae</taxon>
        <taxon>Actinomycetospora</taxon>
    </lineage>
</organism>